<organism evidence="2 3">
    <name type="scientific">[Mycobacterium] wendilense</name>
    <dbReference type="NCBI Taxonomy" id="3064284"/>
    <lineage>
        <taxon>Bacteria</taxon>
        <taxon>Bacillati</taxon>
        <taxon>Actinomycetota</taxon>
        <taxon>Actinomycetes</taxon>
        <taxon>Mycobacteriales</taxon>
        <taxon>Mycobacteriaceae</taxon>
        <taxon>Mycolicibacter</taxon>
    </lineage>
</organism>
<dbReference type="RefSeq" id="WP_316516745.1">
    <property type="nucleotide sequence ID" value="NZ_OY726395.1"/>
</dbReference>
<evidence type="ECO:0000256" key="1">
    <source>
        <dbReference type="SAM" id="Phobius"/>
    </source>
</evidence>
<keyword evidence="1" id="KW-0472">Membrane</keyword>
<feature type="transmembrane region" description="Helical" evidence="1">
    <location>
        <begin position="40"/>
        <end position="60"/>
    </location>
</feature>
<keyword evidence="1" id="KW-1133">Transmembrane helix</keyword>
<evidence type="ECO:0000313" key="3">
    <source>
        <dbReference type="Proteomes" id="UP001190466"/>
    </source>
</evidence>
<proteinExistence type="predicted"/>
<dbReference type="Proteomes" id="UP001190466">
    <property type="component" value="Chromosome"/>
</dbReference>
<protein>
    <submittedName>
        <fullName evidence="2">Uncharacterized protein</fullName>
    </submittedName>
</protein>
<reference evidence="2 3" key="1">
    <citation type="submission" date="2023-08" db="EMBL/GenBank/DDBJ databases">
        <authorList>
            <person name="Folkvardsen B D."/>
            <person name="Norman A."/>
        </authorList>
    </citation>
    <scope>NUCLEOTIDE SEQUENCE [LARGE SCALE GENOMIC DNA]</scope>
    <source>
        <strain evidence="2 3">Mu0050</strain>
    </source>
</reference>
<gene>
    <name evidence="2" type="ORF">MU0050_002281</name>
</gene>
<sequence>MSKNKRQISHPYLGYVFLLISFVMLGTLVAGLALASSTAAWIGGVGLVASLTLSVVGFRLGTLQLAKAREGGDPTHNISIWSEPLRQDAIDRYLASYRGQDAAAETTVRTLARGEDDERLVSAAPSRLTA</sequence>
<feature type="transmembrane region" description="Helical" evidence="1">
    <location>
        <begin position="12"/>
        <end position="34"/>
    </location>
</feature>
<evidence type="ECO:0000313" key="2">
    <source>
        <dbReference type="EMBL" id="CAJ1582789.1"/>
    </source>
</evidence>
<name>A0ABN9P2C8_9MYCO</name>
<accession>A0ABN9P2C8</accession>
<keyword evidence="1" id="KW-0812">Transmembrane</keyword>
<keyword evidence="3" id="KW-1185">Reference proteome</keyword>
<dbReference type="EMBL" id="OY726395">
    <property type="protein sequence ID" value="CAJ1582789.1"/>
    <property type="molecule type" value="Genomic_DNA"/>
</dbReference>